<sequence>MSNEDNLMEQEMEAETVESIYPDTFEMLKDGYYFSIHRYI</sequence>
<protein>
    <submittedName>
        <fullName evidence="1">Uncharacterized protein</fullName>
    </submittedName>
</protein>
<comment type="caution">
    <text evidence="1">The sequence shown here is derived from an EMBL/GenBank/DDBJ whole genome shotgun (WGS) entry which is preliminary data.</text>
</comment>
<accession>A0A391NYN6</accession>
<dbReference type="AlphaFoldDB" id="A0A391NYN6"/>
<keyword evidence="2" id="KW-1185">Reference proteome</keyword>
<dbReference type="InterPro" id="IPR016135">
    <property type="entry name" value="UBQ-conjugating_enzyme/RWD"/>
</dbReference>
<feature type="non-terminal residue" evidence="1">
    <location>
        <position position="1"/>
    </location>
</feature>
<proteinExistence type="predicted"/>
<evidence type="ECO:0000313" key="1">
    <source>
        <dbReference type="EMBL" id="GCA64996.1"/>
    </source>
</evidence>
<evidence type="ECO:0000313" key="2">
    <source>
        <dbReference type="Proteomes" id="UP000265618"/>
    </source>
</evidence>
<dbReference type="EMBL" id="BDIP01009344">
    <property type="protein sequence ID" value="GCA64996.1"/>
    <property type="molecule type" value="Genomic_DNA"/>
</dbReference>
<reference evidence="1 2" key="1">
    <citation type="journal article" date="2018" name="PLoS ONE">
        <title>The draft genome of Kipferlia bialata reveals reductive genome evolution in fornicate parasites.</title>
        <authorList>
            <person name="Tanifuji G."/>
            <person name="Takabayashi S."/>
            <person name="Kume K."/>
            <person name="Takagi M."/>
            <person name="Nakayama T."/>
            <person name="Kamikawa R."/>
            <person name="Inagaki Y."/>
            <person name="Hashimoto T."/>
        </authorList>
    </citation>
    <scope>NUCLEOTIDE SEQUENCE [LARGE SCALE GENOMIC DNA]</scope>
    <source>
        <strain evidence="1">NY0173</strain>
    </source>
</reference>
<organism evidence="1 2">
    <name type="scientific">Kipferlia bialata</name>
    <dbReference type="NCBI Taxonomy" id="797122"/>
    <lineage>
        <taxon>Eukaryota</taxon>
        <taxon>Metamonada</taxon>
        <taxon>Carpediemonas-like organisms</taxon>
        <taxon>Kipferlia</taxon>
    </lineage>
</organism>
<dbReference type="Proteomes" id="UP000265618">
    <property type="component" value="Unassembled WGS sequence"/>
</dbReference>
<dbReference type="Gene3D" id="3.10.110.10">
    <property type="entry name" value="Ubiquitin Conjugating Enzyme"/>
    <property type="match status" value="1"/>
</dbReference>
<name>A0A391NYN6_9EUKA</name>
<gene>
    <name evidence="1" type="ORF">KIPB_015958</name>
</gene>